<reference evidence="1" key="1">
    <citation type="journal article" date="2023" name="Science">
        <title>Genome structures resolve the early diversification of teleost fishes.</title>
        <authorList>
            <person name="Parey E."/>
            <person name="Louis A."/>
            <person name="Montfort J."/>
            <person name="Bouchez O."/>
            <person name="Roques C."/>
            <person name="Iampietro C."/>
            <person name="Lluch J."/>
            <person name="Castinel A."/>
            <person name="Donnadieu C."/>
            <person name="Desvignes T."/>
            <person name="Floi Bucao C."/>
            <person name="Jouanno E."/>
            <person name="Wen M."/>
            <person name="Mejri S."/>
            <person name="Dirks R."/>
            <person name="Jansen H."/>
            <person name="Henkel C."/>
            <person name="Chen W.J."/>
            <person name="Zahm M."/>
            <person name="Cabau C."/>
            <person name="Klopp C."/>
            <person name="Thompson A.W."/>
            <person name="Robinson-Rechavi M."/>
            <person name="Braasch I."/>
            <person name="Lecointre G."/>
            <person name="Bobe J."/>
            <person name="Postlethwait J.H."/>
            <person name="Berthelot C."/>
            <person name="Roest Crollius H."/>
            <person name="Guiguen Y."/>
        </authorList>
    </citation>
    <scope>NUCLEOTIDE SEQUENCE</scope>
    <source>
        <strain evidence="1">WJC10195</strain>
    </source>
</reference>
<evidence type="ECO:0000313" key="1">
    <source>
        <dbReference type="EMBL" id="KAJ8352333.1"/>
    </source>
</evidence>
<gene>
    <name evidence="1" type="ORF">SKAU_G00238090</name>
</gene>
<dbReference type="EMBL" id="JAINUF010000008">
    <property type="protein sequence ID" value="KAJ8352333.1"/>
    <property type="molecule type" value="Genomic_DNA"/>
</dbReference>
<organism evidence="1 2">
    <name type="scientific">Synaphobranchus kaupii</name>
    <name type="common">Kaup's arrowtooth eel</name>
    <dbReference type="NCBI Taxonomy" id="118154"/>
    <lineage>
        <taxon>Eukaryota</taxon>
        <taxon>Metazoa</taxon>
        <taxon>Chordata</taxon>
        <taxon>Craniata</taxon>
        <taxon>Vertebrata</taxon>
        <taxon>Euteleostomi</taxon>
        <taxon>Actinopterygii</taxon>
        <taxon>Neopterygii</taxon>
        <taxon>Teleostei</taxon>
        <taxon>Anguilliformes</taxon>
        <taxon>Synaphobranchidae</taxon>
        <taxon>Synaphobranchus</taxon>
    </lineage>
</organism>
<comment type="caution">
    <text evidence="1">The sequence shown here is derived from an EMBL/GenBank/DDBJ whole genome shotgun (WGS) entry which is preliminary data.</text>
</comment>
<dbReference type="Proteomes" id="UP001152622">
    <property type="component" value="Chromosome 8"/>
</dbReference>
<accession>A0A9Q1F729</accession>
<name>A0A9Q1F729_SYNKA</name>
<keyword evidence="2" id="KW-1185">Reference proteome</keyword>
<sequence length="67" mass="7103">MNKATVCITVRDSGPTRTTVKELWLVLPLNLTDPGDLNGERKDCTGCEAQAATESAATVNEKLAGVQ</sequence>
<proteinExistence type="predicted"/>
<evidence type="ECO:0000313" key="2">
    <source>
        <dbReference type="Proteomes" id="UP001152622"/>
    </source>
</evidence>
<dbReference type="AlphaFoldDB" id="A0A9Q1F729"/>
<protein>
    <submittedName>
        <fullName evidence="1">Uncharacterized protein</fullName>
    </submittedName>
</protein>